<dbReference type="PANTHER" id="PTHR47219:SF22">
    <property type="entry name" value="RAB-GAP TBC DOMAIN-CONTAINING PROTEIN"/>
    <property type="match status" value="1"/>
</dbReference>
<dbReference type="SUPFAM" id="SSF47923">
    <property type="entry name" value="Ypt/Rab-GAP domain of gyp1p"/>
    <property type="match status" value="2"/>
</dbReference>
<evidence type="ECO:0000259" key="5">
    <source>
        <dbReference type="PROSITE" id="PS50086"/>
    </source>
</evidence>
<dbReference type="FunFam" id="1.10.10.750:FF:000003">
    <property type="entry name" value="GTPase activating protein (Evi5)"/>
    <property type="match status" value="1"/>
</dbReference>
<gene>
    <name evidence="6" type="primary">GYP5</name>
    <name evidence="6" type="ORF">HK097_002330</name>
</gene>
<comment type="caution">
    <text evidence="6">The sequence shown here is derived from an EMBL/GenBank/DDBJ whole genome shotgun (WGS) entry which is preliminary data.</text>
</comment>
<dbReference type="FunFam" id="1.10.8.270:FF:000001">
    <property type="entry name" value="TBC1 domain family member 1"/>
    <property type="match status" value="1"/>
</dbReference>
<organism evidence="6 7">
    <name type="scientific">Rhizophlyctis rosea</name>
    <dbReference type="NCBI Taxonomy" id="64517"/>
    <lineage>
        <taxon>Eukaryota</taxon>
        <taxon>Fungi</taxon>
        <taxon>Fungi incertae sedis</taxon>
        <taxon>Chytridiomycota</taxon>
        <taxon>Chytridiomycota incertae sedis</taxon>
        <taxon>Chytridiomycetes</taxon>
        <taxon>Rhizophlyctidales</taxon>
        <taxon>Rhizophlyctidaceae</taxon>
        <taxon>Rhizophlyctis</taxon>
    </lineage>
</organism>
<dbReference type="FunFam" id="1.10.472.80:FF:000027">
    <property type="entry name" value="GTPase activating protein (Evi5)"/>
    <property type="match status" value="1"/>
</dbReference>
<accession>A0AAD5SJP9</accession>
<proteinExistence type="predicted"/>
<sequence length="656" mass="73691">MTESPPSSPKGRNATDSSRRPSLSALDTSREQSSASGDETTPSPTKSSSFSKGSALSAFIGHPKHRRKPSGGKSISSIFVPRSERAPSIGSVGSDVSGQHRSDSEPAPPWPVSEDTSTPATPATPATELAASSTISSAPRPPSTFSIDDAGTPTNGFVEEEFLIARLEEQKRSQTPQPEGSKKASYWPTAYLQSSFQAMRDSFTASEAKGGADGKSEDGEGEEQLDWDFWGKVMNDYENVARKHPRTFTKKLQHGIPDAIRGMIWQLMCKGKSPELEAQYANLLTRTSIHEKIIQRDLARTFPKHERFAEPGGPGQESLFNIIKAYSLYDPEIGYCQGIAFIVGALLLNMPDEEAFCVLVRLMKDYNLRELYTPQMTGLQMRLYQYDKLVEELFPSVHKHLEQQDIKSTMYASQWFMTMFAYRFPLDIVFRIMDIVFAEGVDSMLRFALALIKRNVDHIITLDFEAGLEFLKNGLFDVYGGSVAALIVDASGVRVTKHRLDKLGAEFTDMMRKASPEAKEVQRLEIDNRRLMETVRRMEAEFEQLNREHIELANKLLETRVARDEKADQVDRLRMEVERAAEEKELARKEAEVAVKEEMDRLAVKNLELTKKNADLVDEVAVLNDVLRDTKTRFAECENERGELQRKWNGLRKALG</sequence>
<dbReference type="InterPro" id="IPR000195">
    <property type="entry name" value="Rab-GAP-TBC_dom"/>
</dbReference>
<evidence type="ECO:0000256" key="4">
    <source>
        <dbReference type="SAM" id="MobiDB-lite"/>
    </source>
</evidence>
<dbReference type="InterPro" id="IPR050302">
    <property type="entry name" value="Rab_GAP_TBC_domain"/>
</dbReference>
<feature type="region of interest" description="Disordered" evidence="4">
    <location>
        <begin position="1"/>
        <end position="153"/>
    </location>
</feature>
<evidence type="ECO:0000256" key="2">
    <source>
        <dbReference type="ARBA" id="ARBA00023054"/>
    </source>
</evidence>
<dbReference type="Gene3D" id="1.10.472.80">
    <property type="entry name" value="Ypt/Rab-GAP domain of gyp1p, domain 3"/>
    <property type="match status" value="1"/>
</dbReference>
<dbReference type="AlphaFoldDB" id="A0AAD5SJP9"/>
<feature type="domain" description="Rab-GAP TBC" evidence="5">
    <location>
        <begin position="255"/>
        <end position="440"/>
    </location>
</feature>
<protein>
    <submittedName>
        <fullName evidence="6">GTPase-activating protein</fullName>
    </submittedName>
</protein>
<feature type="compositionally biased region" description="Polar residues" evidence="4">
    <location>
        <begin position="25"/>
        <end position="40"/>
    </location>
</feature>
<feature type="coiled-coil region" evidence="3">
    <location>
        <begin position="521"/>
        <end position="601"/>
    </location>
</feature>
<evidence type="ECO:0000256" key="3">
    <source>
        <dbReference type="SAM" id="Coils"/>
    </source>
</evidence>
<evidence type="ECO:0000256" key="1">
    <source>
        <dbReference type="ARBA" id="ARBA00022468"/>
    </source>
</evidence>
<name>A0AAD5SJP9_9FUNG</name>
<dbReference type="Gene3D" id="1.10.8.270">
    <property type="entry name" value="putative rabgap domain of human tbc1 domain family member 14 like domains"/>
    <property type="match status" value="1"/>
</dbReference>
<feature type="compositionally biased region" description="Low complexity" evidence="4">
    <location>
        <begin position="116"/>
        <end position="134"/>
    </location>
</feature>
<dbReference type="SMART" id="SM00164">
    <property type="entry name" value="TBC"/>
    <property type="match status" value="1"/>
</dbReference>
<feature type="compositionally biased region" description="Low complexity" evidence="4">
    <location>
        <begin position="41"/>
        <end position="59"/>
    </location>
</feature>
<evidence type="ECO:0000313" key="6">
    <source>
        <dbReference type="EMBL" id="KAJ3056952.1"/>
    </source>
</evidence>
<evidence type="ECO:0000313" key="7">
    <source>
        <dbReference type="Proteomes" id="UP001212841"/>
    </source>
</evidence>
<dbReference type="GO" id="GO:0031267">
    <property type="term" value="F:small GTPase binding"/>
    <property type="evidence" value="ECO:0007669"/>
    <property type="project" value="TreeGrafter"/>
</dbReference>
<dbReference type="Gene3D" id="1.10.10.750">
    <property type="entry name" value="Ypt/Rab-GAP domain of gyp1p, domain 1"/>
    <property type="match status" value="1"/>
</dbReference>
<keyword evidence="7" id="KW-1185">Reference proteome</keyword>
<dbReference type="PANTHER" id="PTHR47219">
    <property type="entry name" value="RAB GTPASE-ACTIVATING PROTEIN 1-LIKE"/>
    <property type="match status" value="1"/>
</dbReference>
<dbReference type="Pfam" id="PF23436">
    <property type="entry name" value="RabGap-TBC_2"/>
    <property type="match status" value="1"/>
</dbReference>
<dbReference type="EMBL" id="JADGJD010000015">
    <property type="protein sequence ID" value="KAJ3056952.1"/>
    <property type="molecule type" value="Genomic_DNA"/>
</dbReference>
<keyword evidence="2 3" id="KW-0175">Coiled coil</keyword>
<dbReference type="GO" id="GO:0005096">
    <property type="term" value="F:GTPase activator activity"/>
    <property type="evidence" value="ECO:0007669"/>
    <property type="project" value="UniProtKB-KW"/>
</dbReference>
<keyword evidence="1" id="KW-0343">GTPase activation</keyword>
<dbReference type="PROSITE" id="PS50086">
    <property type="entry name" value="TBC_RABGAP"/>
    <property type="match status" value="1"/>
</dbReference>
<dbReference type="InterPro" id="IPR035969">
    <property type="entry name" value="Rab-GAP_TBC_sf"/>
</dbReference>
<reference evidence="6" key="1">
    <citation type="submission" date="2020-05" db="EMBL/GenBank/DDBJ databases">
        <title>Phylogenomic resolution of chytrid fungi.</title>
        <authorList>
            <person name="Stajich J.E."/>
            <person name="Amses K."/>
            <person name="Simmons R."/>
            <person name="Seto K."/>
            <person name="Myers J."/>
            <person name="Bonds A."/>
            <person name="Quandt C.A."/>
            <person name="Barry K."/>
            <person name="Liu P."/>
            <person name="Grigoriev I."/>
            <person name="Longcore J.E."/>
            <person name="James T.Y."/>
        </authorList>
    </citation>
    <scope>NUCLEOTIDE SEQUENCE</scope>
    <source>
        <strain evidence="6">JEL0318</strain>
    </source>
</reference>
<dbReference type="Proteomes" id="UP001212841">
    <property type="component" value="Unassembled WGS sequence"/>
</dbReference>